<sequence length="106" mass="11784">MPSEFTEGSIKQVTINAYERNPKARAACIAEHKAICQVCNFDFEAIYGAIGKGFIHIHHKVDLATIGKSYQVDPINDLIPVCPNCHAMLHTEEPAMDIEKLKLTMS</sequence>
<dbReference type="GO" id="GO:0008270">
    <property type="term" value="F:zinc ion binding"/>
    <property type="evidence" value="ECO:0007669"/>
    <property type="project" value="InterPro"/>
</dbReference>
<dbReference type="Pfam" id="PF01844">
    <property type="entry name" value="HNH"/>
    <property type="match status" value="1"/>
</dbReference>
<accession>A0A2N7LIC2</accession>
<evidence type="ECO:0000259" key="1">
    <source>
        <dbReference type="Pfam" id="PF01844"/>
    </source>
</evidence>
<reference evidence="3" key="1">
    <citation type="submission" date="2016-07" db="EMBL/GenBank/DDBJ databases">
        <title>Nontailed viruses are major unrecognized killers of bacteria in the ocean.</title>
        <authorList>
            <person name="Kauffman K."/>
            <person name="Hussain F."/>
            <person name="Yang J."/>
            <person name="Arevalo P."/>
            <person name="Brown J."/>
            <person name="Cutler M."/>
            <person name="Kelly L."/>
            <person name="Polz M.F."/>
        </authorList>
    </citation>
    <scope>NUCLEOTIDE SEQUENCE [LARGE SCALE GENOMIC DNA]</scope>
    <source>
        <strain evidence="3">10N.261.45.A10</strain>
    </source>
</reference>
<dbReference type="InterPro" id="IPR002711">
    <property type="entry name" value="HNH"/>
</dbReference>
<comment type="caution">
    <text evidence="2">The sequence shown here is derived from an EMBL/GenBank/DDBJ whole genome shotgun (WGS) entry which is preliminary data.</text>
</comment>
<keyword evidence="2" id="KW-0378">Hydrolase</keyword>
<dbReference type="CDD" id="cd00085">
    <property type="entry name" value="HNHc"/>
    <property type="match status" value="1"/>
</dbReference>
<dbReference type="InterPro" id="IPR003615">
    <property type="entry name" value="HNH_nuc"/>
</dbReference>
<dbReference type="GO" id="GO:0004519">
    <property type="term" value="F:endonuclease activity"/>
    <property type="evidence" value="ECO:0007669"/>
    <property type="project" value="UniProtKB-KW"/>
</dbReference>
<dbReference type="EMBL" id="MDAL01000001">
    <property type="protein sequence ID" value="PMN95280.1"/>
    <property type="molecule type" value="Genomic_DNA"/>
</dbReference>
<proteinExistence type="predicted"/>
<name>A0A2N7LIC2_9GAMM</name>
<evidence type="ECO:0000313" key="2">
    <source>
        <dbReference type="EMBL" id="PMN95280.1"/>
    </source>
</evidence>
<dbReference type="GO" id="GO:0003676">
    <property type="term" value="F:nucleic acid binding"/>
    <property type="evidence" value="ECO:0007669"/>
    <property type="project" value="InterPro"/>
</dbReference>
<keyword evidence="2" id="KW-0540">Nuclease</keyword>
<protein>
    <submittedName>
        <fullName evidence="2">Restriction endonuclease</fullName>
    </submittedName>
</protein>
<keyword evidence="2" id="KW-0255">Endonuclease</keyword>
<feature type="domain" description="HNH" evidence="1">
    <location>
        <begin position="36"/>
        <end position="91"/>
    </location>
</feature>
<gene>
    <name evidence="2" type="ORF">BCT23_00225</name>
</gene>
<organism evidence="2 3">
    <name type="scientific">Enterovibrio norvegicus</name>
    <dbReference type="NCBI Taxonomy" id="188144"/>
    <lineage>
        <taxon>Bacteria</taxon>
        <taxon>Pseudomonadati</taxon>
        <taxon>Pseudomonadota</taxon>
        <taxon>Gammaproteobacteria</taxon>
        <taxon>Vibrionales</taxon>
        <taxon>Vibrionaceae</taxon>
        <taxon>Enterovibrio</taxon>
    </lineage>
</organism>
<dbReference type="AlphaFoldDB" id="A0A2N7LIC2"/>
<evidence type="ECO:0000313" key="3">
    <source>
        <dbReference type="Proteomes" id="UP000235387"/>
    </source>
</evidence>
<dbReference type="Proteomes" id="UP000235387">
    <property type="component" value="Unassembled WGS sequence"/>
</dbReference>